<name>A0A934I8X4_9MICO</name>
<reference evidence="2" key="1">
    <citation type="submission" date="2020-12" db="EMBL/GenBank/DDBJ databases">
        <title>Sanguibacter suaedae sp. nov., isolated from Suaeda aralocaspica.</title>
        <authorList>
            <person name="Ma Q."/>
        </authorList>
    </citation>
    <scope>NUCLEOTIDE SEQUENCE</scope>
    <source>
        <strain evidence="2">YZGR15</strain>
    </source>
</reference>
<evidence type="ECO:0000259" key="1">
    <source>
        <dbReference type="Pfam" id="PF08867"/>
    </source>
</evidence>
<dbReference type="EMBL" id="JAEINH010000007">
    <property type="protein sequence ID" value="MBI9115277.1"/>
    <property type="molecule type" value="Genomic_DNA"/>
</dbReference>
<organism evidence="2 3">
    <name type="scientific">Sanguibacter suaedae</name>
    <dbReference type="NCBI Taxonomy" id="2795737"/>
    <lineage>
        <taxon>Bacteria</taxon>
        <taxon>Bacillati</taxon>
        <taxon>Actinomycetota</taxon>
        <taxon>Actinomycetes</taxon>
        <taxon>Micrococcales</taxon>
        <taxon>Sanguibacteraceae</taxon>
        <taxon>Sanguibacter</taxon>
    </lineage>
</organism>
<accession>A0A934I8X4</accession>
<keyword evidence="3" id="KW-1185">Reference proteome</keyword>
<dbReference type="Pfam" id="PF08867">
    <property type="entry name" value="FRG"/>
    <property type="match status" value="1"/>
</dbReference>
<feature type="domain" description="FRG" evidence="1">
    <location>
        <begin position="3"/>
        <end position="37"/>
    </location>
</feature>
<gene>
    <name evidence="2" type="ORF">JAV76_09670</name>
</gene>
<dbReference type="Proteomes" id="UP000602087">
    <property type="component" value="Unassembled WGS sequence"/>
</dbReference>
<sequence length="62" mass="7014">MGDWEMLAKMGHHGAATRLIDVTRDPLITLWFLCDDDAIIDGVSVRNKTGVLLALQRHVRRD</sequence>
<comment type="caution">
    <text evidence="2">The sequence shown here is derived from an EMBL/GenBank/DDBJ whole genome shotgun (WGS) entry which is preliminary data.</text>
</comment>
<evidence type="ECO:0000313" key="2">
    <source>
        <dbReference type="EMBL" id="MBI9115277.1"/>
    </source>
</evidence>
<protein>
    <submittedName>
        <fullName evidence="2">FRG domain-containing protein</fullName>
    </submittedName>
</protein>
<proteinExistence type="predicted"/>
<dbReference type="AlphaFoldDB" id="A0A934I8X4"/>
<dbReference type="InterPro" id="IPR014966">
    <property type="entry name" value="FRG-dom"/>
</dbReference>
<evidence type="ECO:0000313" key="3">
    <source>
        <dbReference type="Proteomes" id="UP000602087"/>
    </source>
</evidence>